<evidence type="ECO:0000313" key="3">
    <source>
        <dbReference type="Proteomes" id="UP000244727"/>
    </source>
</evidence>
<name>A0A2R4X003_9EURY</name>
<evidence type="ECO:0000256" key="1">
    <source>
        <dbReference type="ARBA" id="ARBA00005651"/>
    </source>
</evidence>
<evidence type="ECO:0000313" key="2">
    <source>
        <dbReference type="EMBL" id="AWB27132.1"/>
    </source>
</evidence>
<protein>
    <submittedName>
        <fullName evidence="2">Uncharacterized protein</fullName>
    </submittedName>
</protein>
<sequence>MADIEIPDGVYEAMELPEPDRDATMKTELAVSLYDRGVLSFGKARQLADHSAREFHRLLGDRQIERHYTSEELDEDLDYARE</sequence>
<dbReference type="PANTHER" id="PTHR37525:SF1">
    <property type="entry name" value="UPF0175 PROTEIN SSL1255"/>
    <property type="match status" value="1"/>
</dbReference>
<dbReference type="Proteomes" id="UP000244727">
    <property type="component" value="Chromosome"/>
</dbReference>
<organism evidence="2 3">
    <name type="scientific">Halococcoides cellulosivorans</name>
    <dbReference type="NCBI Taxonomy" id="1679096"/>
    <lineage>
        <taxon>Archaea</taxon>
        <taxon>Methanobacteriati</taxon>
        <taxon>Methanobacteriota</taxon>
        <taxon>Stenosarchaea group</taxon>
        <taxon>Halobacteria</taxon>
        <taxon>Halobacteriales</taxon>
        <taxon>Haloarculaceae</taxon>
        <taxon>Halococcoides</taxon>
    </lineage>
</organism>
<proteinExistence type="inferred from homology"/>
<comment type="similarity">
    <text evidence="1">Belongs to the UPF0175 family.</text>
</comment>
<gene>
    <name evidence="2" type="ORF">HARCEL1_05130</name>
</gene>
<dbReference type="KEGG" id="harc:HARCEL1_05130"/>
<reference evidence="2 3" key="1">
    <citation type="submission" date="2018-04" db="EMBL/GenBank/DDBJ databases">
        <title>Halococcoides cellulosivorans gen. nov., sp. nov., an extremely halophilic cellulose-utilizing haloarchaeon from hypersaline lakes.</title>
        <authorList>
            <person name="Sorokin D.Y."/>
            <person name="Toshchakov S.V."/>
            <person name="Samarov N.I."/>
            <person name="Korzhenkov A."/>
            <person name="Kublanov I.V."/>
        </authorList>
    </citation>
    <scope>NUCLEOTIDE SEQUENCE [LARGE SCALE GENOMIC DNA]</scope>
    <source>
        <strain evidence="2 3">HArcel1</strain>
    </source>
</reference>
<dbReference type="GeneID" id="36511867"/>
<dbReference type="AlphaFoldDB" id="A0A2R4X003"/>
<dbReference type="InterPro" id="IPR005368">
    <property type="entry name" value="UPF0175"/>
</dbReference>
<dbReference type="RefSeq" id="WP_108381501.1">
    <property type="nucleotide sequence ID" value="NZ_CP028858.1"/>
</dbReference>
<dbReference type="EMBL" id="CP028858">
    <property type="protein sequence ID" value="AWB27132.1"/>
    <property type="molecule type" value="Genomic_DNA"/>
</dbReference>
<dbReference type="InterPro" id="IPR052264">
    <property type="entry name" value="UPF0175_domain"/>
</dbReference>
<dbReference type="Pfam" id="PF03683">
    <property type="entry name" value="UPF0175"/>
    <property type="match status" value="1"/>
</dbReference>
<keyword evidence="3" id="KW-1185">Reference proteome</keyword>
<dbReference type="PANTHER" id="PTHR37525">
    <property type="entry name" value="UPF0175 PROTEIN SSL1255"/>
    <property type="match status" value="1"/>
</dbReference>
<accession>A0A2R4X003</accession>